<dbReference type="RefSeq" id="XP_003033776.1">
    <property type="nucleotide sequence ID" value="XM_003033730.1"/>
</dbReference>
<dbReference type="Gene3D" id="3.20.20.70">
    <property type="entry name" value="Aldolase class I"/>
    <property type="match status" value="1"/>
</dbReference>
<dbReference type="FunCoup" id="D8PZJ0">
    <property type="interactions" value="248"/>
</dbReference>
<evidence type="ECO:0000313" key="3">
    <source>
        <dbReference type="Proteomes" id="UP000007431"/>
    </source>
</evidence>
<dbReference type="GO" id="GO:0003959">
    <property type="term" value="F:NADPH dehydrogenase activity"/>
    <property type="evidence" value="ECO:0007669"/>
    <property type="project" value="TreeGrafter"/>
</dbReference>
<gene>
    <name evidence="2" type="ORF">SCHCODRAFT_106755</name>
</gene>
<reference evidence="2 3" key="1">
    <citation type="journal article" date="2010" name="Nat. Biotechnol.">
        <title>Genome sequence of the model mushroom Schizophyllum commune.</title>
        <authorList>
            <person name="Ohm R.A."/>
            <person name="de Jong J.F."/>
            <person name="Lugones L.G."/>
            <person name="Aerts A."/>
            <person name="Kothe E."/>
            <person name="Stajich J.E."/>
            <person name="de Vries R.P."/>
            <person name="Record E."/>
            <person name="Levasseur A."/>
            <person name="Baker S.E."/>
            <person name="Bartholomew K.A."/>
            <person name="Coutinho P.M."/>
            <person name="Erdmann S."/>
            <person name="Fowler T.J."/>
            <person name="Gathman A.C."/>
            <person name="Lombard V."/>
            <person name="Henrissat B."/>
            <person name="Knabe N."/>
            <person name="Kuees U."/>
            <person name="Lilly W.W."/>
            <person name="Lindquist E."/>
            <person name="Lucas S."/>
            <person name="Magnuson J.K."/>
            <person name="Piumi F."/>
            <person name="Raudaskoski M."/>
            <person name="Salamov A."/>
            <person name="Schmutz J."/>
            <person name="Schwarze F.W.M.R."/>
            <person name="vanKuyk P.A."/>
            <person name="Horton J.S."/>
            <person name="Grigoriev I.V."/>
            <person name="Woesten H.A.B."/>
        </authorList>
    </citation>
    <scope>NUCLEOTIDE SEQUENCE [LARGE SCALE GENOMIC DNA]</scope>
    <source>
        <strain evidence="3">H4-8 / FGSC 9210</strain>
    </source>
</reference>
<accession>D8PZJ0</accession>
<keyword evidence="3" id="KW-1185">Reference proteome</keyword>
<evidence type="ECO:0000313" key="2">
    <source>
        <dbReference type="EMBL" id="EFI98873.1"/>
    </source>
</evidence>
<dbReference type="Proteomes" id="UP000007431">
    <property type="component" value="Unassembled WGS sequence"/>
</dbReference>
<dbReference type="VEuPathDB" id="FungiDB:SCHCODRAFT_02492321"/>
<dbReference type="HOGENOM" id="CLU_012153_0_0_1"/>
<dbReference type="EMBL" id="GL377304">
    <property type="protein sequence ID" value="EFI98873.1"/>
    <property type="molecule type" value="Genomic_DNA"/>
</dbReference>
<proteinExistence type="predicted"/>
<dbReference type="PANTHER" id="PTHR22893:SF91">
    <property type="entry name" value="NADPH DEHYDROGENASE 2-RELATED"/>
    <property type="match status" value="1"/>
</dbReference>
<evidence type="ECO:0000259" key="1">
    <source>
        <dbReference type="Pfam" id="PF00724"/>
    </source>
</evidence>
<dbReference type="InterPro" id="IPR045247">
    <property type="entry name" value="Oye-like"/>
</dbReference>
<feature type="domain" description="NADH:flavin oxidoreductase/NADH oxidase N-terminal" evidence="1">
    <location>
        <begin position="5"/>
        <end position="342"/>
    </location>
</feature>
<dbReference type="CDD" id="cd02933">
    <property type="entry name" value="OYE_like_FMN"/>
    <property type="match status" value="1"/>
</dbReference>
<dbReference type="GeneID" id="9586338"/>
<dbReference type="KEGG" id="scm:SCHCO_02492321"/>
<dbReference type="OMA" id="EKAGPIM"/>
<organism evidence="3">
    <name type="scientific">Schizophyllum commune (strain H4-8 / FGSC 9210)</name>
    <name type="common">Split gill fungus</name>
    <dbReference type="NCBI Taxonomy" id="578458"/>
    <lineage>
        <taxon>Eukaryota</taxon>
        <taxon>Fungi</taxon>
        <taxon>Dikarya</taxon>
        <taxon>Basidiomycota</taxon>
        <taxon>Agaricomycotina</taxon>
        <taxon>Agaricomycetes</taxon>
        <taxon>Agaricomycetidae</taxon>
        <taxon>Agaricales</taxon>
        <taxon>Schizophyllaceae</taxon>
        <taxon>Schizophyllum</taxon>
    </lineage>
</organism>
<dbReference type="AlphaFoldDB" id="D8PZJ0"/>
<dbReference type="InterPro" id="IPR013785">
    <property type="entry name" value="Aldolase_TIM"/>
</dbReference>
<dbReference type="InParanoid" id="D8PZJ0"/>
<dbReference type="eggNOG" id="KOG0134">
    <property type="taxonomic scope" value="Eukaryota"/>
</dbReference>
<dbReference type="GO" id="GO:0010181">
    <property type="term" value="F:FMN binding"/>
    <property type="evidence" value="ECO:0007669"/>
    <property type="project" value="InterPro"/>
</dbReference>
<dbReference type="InterPro" id="IPR001155">
    <property type="entry name" value="OxRdtase_FMN_N"/>
</dbReference>
<sequence length="394" mass="43181">MSTPKLFQPTRVGALTLQHRIVLAPMGRMRCSTDHVPFPIMKEYYAQRGSTPGTLLVSEATQIAPGAAGMPNIPGFHSEAQIAAWKEIADAVHANQSFLFIQLWATGRAGMPAVFKAEGFPYVSSSAIKLEENEETPRELTKGEIKEYIAWYAQAAKNAIAAGADGVEIHAANGYLIDQFLQDVTNVRSDEYGGSVENRARFGLEVVDAVVGAIGADRTGIRFSPWGTIAGNIARLHIDVSHAEPSAGMGMKDPKSQFGYVVEQLKAKHPNLAYVHVIESRVHGVLTVPPEEYDPTRSNDFIRAIWAPRPLISCGAYSRKLALEIAESKGDIIAVGRPFISNRWRNDWDLSPYKREFFYIPGGGVEGYLDYPFVTEAQMVKAADASAVETLDRN</sequence>
<dbReference type="SUPFAM" id="SSF51395">
    <property type="entry name" value="FMN-linked oxidoreductases"/>
    <property type="match status" value="1"/>
</dbReference>
<feature type="non-terminal residue" evidence="2">
    <location>
        <position position="394"/>
    </location>
</feature>
<name>D8PZJ0_SCHCM</name>
<dbReference type="PANTHER" id="PTHR22893">
    <property type="entry name" value="NADH OXIDOREDUCTASE-RELATED"/>
    <property type="match status" value="1"/>
</dbReference>
<dbReference type="OrthoDB" id="276546at2759"/>
<dbReference type="Pfam" id="PF00724">
    <property type="entry name" value="Oxidored_FMN"/>
    <property type="match status" value="1"/>
</dbReference>
<protein>
    <recommendedName>
        <fullName evidence="1">NADH:flavin oxidoreductase/NADH oxidase N-terminal domain-containing protein</fullName>
    </recommendedName>
</protein>